<keyword evidence="1 6" id="KW-0963">Cytoplasm</keyword>
<dbReference type="Proteomes" id="UP000218083">
    <property type="component" value="Unassembled WGS sequence"/>
</dbReference>
<reference evidence="8 9" key="1">
    <citation type="submission" date="2017-08" db="EMBL/GenBank/DDBJ databases">
        <title>The strain WRN001 was isolated from Binhai saline alkaline soil, Tianjin, China.</title>
        <authorList>
            <person name="Liu D."/>
            <person name="Zhang G."/>
        </authorList>
    </citation>
    <scope>NUCLEOTIDE SEQUENCE [LARGE SCALE GENOMIC DNA]</scope>
    <source>
        <strain evidence="8 9">WN019</strain>
    </source>
</reference>
<dbReference type="GO" id="GO:0004526">
    <property type="term" value="F:ribonuclease P activity"/>
    <property type="evidence" value="ECO:0007669"/>
    <property type="project" value="UniProtKB-UniRule"/>
</dbReference>
<protein>
    <recommendedName>
        <fullName evidence="6">Ribonuclease P protein component 3</fullName>
        <shortName evidence="6">RNase P component 3</shortName>
        <ecNumber evidence="6">3.1.26.5</ecNumber>
    </recommendedName>
    <alternativeName>
        <fullName evidence="6">Rpp30</fullName>
    </alternativeName>
</protein>
<dbReference type="GO" id="GO:0030677">
    <property type="term" value="C:ribonuclease P complex"/>
    <property type="evidence" value="ECO:0007669"/>
    <property type="project" value="UniProtKB-UniRule"/>
</dbReference>
<name>A0A2A2FHZ9_9EURY</name>
<evidence type="ECO:0000313" key="9">
    <source>
        <dbReference type="Proteomes" id="UP000218083"/>
    </source>
</evidence>
<evidence type="ECO:0000256" key="7">
    <source>
        <dbReference type="SAM" id="MobiDB-lite"/>
    </source>
</evidence>
<evidence type="ECO:0000313" key="8">
    <source>
        <dbReference type="EMBL" id="PAU84307.1"/>
    </source>
</evidence>
<dbReference type="InterPro" id="IPR023539">
    <property type="entry name" value="RNase_P_comp-3_arc"/>
</dbReference>
<keyword evidence="5 6" id="KW-0378">Hydrolase</keyword>
<dbReference type="OrthoDB" id="85765at2157"/>
<evidence type="ECO:0000256" key="1">
    <source>
        <dbReference type="ARBA" id="ARBA00022490"/>
    </source>
</evidence>
<keyword evidence="3 6" id="KW-0540">Nuclease</keyword>
<dbReference type="InterPro" id="IPR002738">
    <property type="entry name" value="RNase_P_p30"/>
</dbReference>
<evidence type="ECO:0000256" key="5">
    <source>
        <dbReference type="ARBA" id="ARBA00022801"/>
    </source>
</evidence>
<dbReference type="GO" id="GO:0001682">
    <property type="term" value="P:tRNA 5'-leader removal"/>
    <property type="evidence" value="ECO:0007669"/>
    <property type="project" value="UniProtKB-UniRule"/>
</dbReference>
<dbReference type="Gene3D" id="3.20.20.140">
    <property type="entry name" value="Metal-dependent hydrolases"/>
    <property type="match status" value="1"/>
</dbReference>
<dbReference type="Pfam" id="PF01876">
    <property type="entry name" value="RNase_P_p30"/>
    <property type="match status" value="1"/>
</dbReference>
<comment type="function">
    <text evidence="6">Part of ribonuclease P, a protein complex that generates mature tRNA molecules by cleaving their 5'-ends.</text>
</comment>
<sequence>MYEAVHAHPDGDATAARHAATAARYGYEGVVVRTRDALDPVGGDADGGGSGTGGDAVDDRSSEAAALREEYGVDVVDAVEIDADSATSASGAVGNYRTERTVVCVVGGDDGLNRFAVEEPRVDVLVRPMDGSGDFNHVLAKAARDNGVHVEFDLGPLFRATGGKRVRALADLRKLREIVTYYDAPHVVSANPRSHLGLRAPREVVAAAEAVGFDAEWVEEGLRAWGEIAARNRERRSEAFIEPGVRLGRYEEDG</sequence>
<comment type="catalytic activity">
    <reaction evidence="6">
        <text>Endonucleolytic cleavage of RNA, removing 5'-extranucleotides from tRNA precursor.</text>
        <dbReference type="EC" id="3.1.26.5"/>
    </reaction>
</comment>
<comment type="caution">
    <text evidence="8">The sequence shown here is derived from an EMBL/GenBank/DDBJ whole genome shotgun (WGS) entry which is preliminary data.</text>
</comment>
<proteinExistence type="inferred from homology"/>
<evidence type="ECO:0000256" key="6">
    <source>
        <dbReference type="HAMAP-Rule" id="MF_00756"/>
    </source>
</evidence>
<comment type="similarity">
    <text evidence="6">Belongs to the eukaryotic/archaeal RNase P protein component 3 family.</text>
</comment>
<dbReference type="InterPro" id="IPR016195">
    <property type="entry name" value="Pol/histidinol_Pase-like"/>
</dbReference>
<evidence type="ECO:0000256" key="3">
    <source>
        <dbReference type="ARBA" id="ARBA00022722"/>
    </source>
</evidence>
<evidence type="ECO:0000256" key="4">
    <source>
        <dbReference type="ARBA" id="ARBA00022759"/>
    </source>
</evidence>
<dbReference type="EMBL" id="NSKC01000003">
    <property type="protein sequence ID" value="PAU84307.1"/>
    <property type="molecule type" value="Genomic_DNA"/>
</dbReference>
<organism evidence="8 9">
    <name type="scientific">Halorubrum salipaludis</name>
    <dbReference type="NCBI Taxonomy" id="2032630"/>
    <lineage>
        <taxon>Archaea</taxon>
        <taxon>Methanobacteriati</taxon>
        <taxon>Methanobacteriota</taxon>
        <taxon>Stenosarchaea group</taxon>
        <taxon>Halobacteria</taxon>
        <taxon>Halobacteriales</taxon>
        <taxon>Haloferacaceae</taxon>
        <taxon>Halorubrum</taxon>
    </lineage>
</organism>
<dbReference type="SUPFAM" id="SSF89550">
    <property type="entry name" value="PHP domain-like"/>
    <property type="match status" value="1"/>
</dbReference>
<feature type="region of interest" description="Disordered" evidence="7">
    <location>
        <begin position="38"/>
        <end position="62"/>
    </location>
</feature>
<dbReference type="HAMAP" id="MF_00756">
    <property type="entry name" value="RNase_P_3"/>
    <property type="match status" value="1"/>
</dbReference>
<dbReference type="GO" id="GO:0005737">
    <property type="term" value="C:cytoplasm"/>
    <property type="evidence" value="ECO:0007669"/>
    <property type="project" value="UniProtKB-SubCell"/>
</dbReference>
<feature type="compositionally biased region" description="Gly residues" evidence="7">
    <location>
        <begin position="44"/>
        <end position="54"/>
    </location>
</feature>
<dbReference type="RefSeq" id="WP_095636657.1">
    <property type="nucleotide sequence ID" value="NZ_NSKC01000003.1"/>
</dbReference>
<keyword evidence="2 6" id="KW-0819">tRNA processing</keyword>
<evidence type="ECO:0000256" key="2">
    <source>
        <dbReference type="ARBA" id="ARBA00022694"/>
    </source>
</evidence>
<gene>
    <name evidence="6" type="primary">rnp3</name>
    <name evidence="8" type="ORF">CK500_07720</name>
</gene>
<keyword evidence="9" id="KW-1185">Reference proteome</keyword>
<dbReference type="AlphaFoldDB" id="A0A2A2FHZ9"/>
<comment type="subcellular location">
    <subcellularLocation>
        <location evidence="6">Cytoplasm</location>
    </subcellularLocation>
</comment>
<dbReference type="EC" id="3.1.26.5" evidence="6"/>
<comment type="subunit">
    <text evidence="6">Consists of a catalytic RNA component and at least 4-5 protein subunits.</text>
</comment>
<keyword evidence="4 6" id="KW-0255">Endonuclease</keyword>
<accession>A0A2A2FHZ9</accession>